<proteinExistence type="predicted"/>
<dbReference type="PANTHER" id="PTHR14002">
    <property type="entry name" value="ENDOGLIN/TGF-BETA RECEPTOR TYPE III"/>
    <property type="match status" value="1"/>
</dbReference>
<dbReference type="SMART" id="SM00042">
    <property type="entry name" value="CUB"/>
    <property type="match status" value="1"/>
</dbReference>
<feature type="domain" description="CUB" evidence="5">
    <location>
        <begin position="62"/>
        <end position="182"/>
    </location>
</feature>
<dbReference type="Gene3D" id="2.60.120.290">
    <property type="entry name" value="Spermadhesin, CUB domain"/>
    <property type="match status" value="1"/>
</dbReference>
<dbReference type="Pfam" id="PF00431">
    <property type="entry name" value="CUB"/>
    <property type="match status" value="1"/>
</dbReference>
<keyword evidence="2" id="KW-1015">Disulfide bond</keyword>
<evidence type="ECO:0000256" key="2">
    <source>
        <dbReference type="ARBA" id="ARBA00023157"/>
    </source>
</evidence>
<dbReference type="PROSITE" id="PS51034">
    <property type="entry name" value="ZP_2"/>
    <property type="match status" value="1"/>
</dbReference>
<reference evidence="8" key="1">
    <citation type="submission" date="2025-08" db="UniProtKB">
        <authorList>
            <consortium name="Ensembl"/>
        </authorList>
    </citation>
    <scope>IDENTIFICATION</scope>
</reference>
<evidence type="ECO:0000259" key="5">
    <source>
        <dbReference type="PROSITE" id="PS01180"/>
    </source>
</evidence>
<evidence type="ECO:0000256" key="1">
    <source>
        <dbReference type="ARBA" id="ARBA00022729"/>
    </source>
</evidence>
<keyword evidence="9" id="KW-1185">Reference proteome</keyword>
<feature type="signal peptide" evidence="4">
    <location>
        <begin position="1"/>
        <end position="24"/>
    </location>
</feature>
<dbReference type="InterPro" id="IPR036024">
    <property type="entry name" value="Somatomedin_B-like_dom_sf"/>
</dbReference>
<feature type="chain" id="PRO_5017379315" description="CUB and zona pellucida-like domains 1, tandem duplicate 1" evidence="4">
    <location>
        <begin position="25"/>
        <end position="408"/>
    </location>
</feature>
<dbReference type="Gene3D" id="2.60.40.4100">
    <property type="entry name" value="Zona pellucida, ZP-C domain"/>
    <property type="match status" value="1"/>
</dbReference>
<dbReference type="Proteomes" id="UP000261540">
    <property type="component" value="Unplaced"/>
</dbReference>
<dbReference type="Ensembl" id="ENSPKIT00000037894.1">
    <property type="protein sequence ID" value="ENSPKIP00000013470.1"/>
    <property type="gene ID" value="ENSPKIG00000000897.1"/>
</dbReference>
<sequence>MLRKQNNLVVILLILCPLLGVTSASCMYNCGYYLGTCSCEDSCQYYGSCCPDFHDYCAPSTTGGYYTPDSSSCGGHLYGSGSFSSPNYPNYYYDNAHCIWYITAPPEQRVFLTFNDINLEKCCGCDYISVYDGPSLSSPCLGNMCFNSTTGMFHSSSRYLTVLFRTDYTEVGRGFQAVYSSSLPESSGKVDCSSDKMNIVIQASYLRRFGYSGSDLYLNDQYCRPQVFSSETIFNFPLNTCGTRQESSNGKIVYTNNVRASGSETGEITRLSDFQLRLQRRSDSLVLFLDTCVTSPYEDDFETRTYELVRSGCKKDNSYYAYSNIPRSVARFRFQAFKFLRMYPSVYIQCKVVVCQANDFNSRCTQGCRTRKARSLSSTHGDATVILGPIQLKGTQDTDAGDAIDTKG</sequence>
<dbReference type="Gene3D" id="2.60.40.3210">
    <property type="entry name" value="Zona pellucida, ZP-N domain"/>
    <property type="match status" value="1"/>
</dbReference>
<dbReference type="PROSITE" id="PS50958">
    <property type="entry name" value="SMB_2"/>
    <property type="match status" value="1"/>
</dbReference>
<feature type="domain" description="ZP" evidence="7">
    <location>
        <begin position="56"/>
        <end position="371"/>
    </location>
</feature>
<evidence type="ECO:0008006" key="10">
    <source>
        <dbReference type="Google" id="ProtNLM"/>
    </source>
</evidence>
<evidence type="ECO:0000256" key="3">
    <source>
        <dbReference type="PROSITE-ProRule" id="PRU00059"/>
    </source>
</evidence>
<dbReference type="PROSITE" id="PS01180">
    <property type="entry name" value="CUB"/>
    <property type="match status" value="1"/>
</dbReference>
<dbReference type="InterPro" id="IPR042235">
    <property type="entry name" value="ZP-C_dom"/>
</dbReference>
<dbReference type="InterPro" id="IPR035914">
    <property type="entry name" value="Sperma_CUB_dom_sf"/>
</dbReference>
<evidence type="ECO:0000259" key="7">
    <source>
        <dbReference type="PROSITE" id="PS51034"/>
    </source>
</evidence>
<dbReference type="CDD" id="cd00041">
    <property type="entry name" value="CUB"/>
    <property type="match status" value="1"/>
</dbReference>
<dbReference type="AlphaFoldDB" id="A0A3B3R6C3"/>
<dbReference type="PROSITE" id="PS51257">
    <property type="entry name" value="PROKAR_LIPOPROTEIN"/>
    <property type="match status" value="1"/>
</dbReference>
<dbReference type="SUPFAM" id="SSF90188">
    <property type="entry name" value="Somatomedin B domain"/>
    <property type="match status" value="1"/>
</dbReference>
<dbReference type="InterPro" id="IPR055355">
    <property type="entry name" value="ZP-C"/>
</dbReference>
<keyword evidence="1 4" id="KW-0732">Signal</keyword>
<name>A0A3B3R6C3_9TELE</name>
<protein>
    <recommendedName>
        <fullName evidence="10">CUB and zona pellucida-like domains 1, tandem duplicate 1</fullName>
    </recommendedName>
</protein>
<comment type="caution">
    <text evidence="3">Lacks conserved residue(s) required for the propagation of feature annotation.</text>
</comment>
<dbReference type="GeneTree" id="ENSGT00940000163882"/>
<evidence type="ECO:0000313" key="8">
    <source>
        <dbReference type="Ensembl" id="ENSPKIP00000013470.1"/>
    </source>
</evidence>
<dbReference type="InterPro" id="IPR000859">
    <property type="entry name" value="CUB_dom"/>
</dbReference>
<evidence type="ECO:0000259" key="6">
    <source>
        <dbReference type="PROSITE" id="PS50958"/>
    </source>
</evidence>
<evidence type="ECO:0000313" key="9">
    <source>
        <dbReference type="Proteomes" id="UP000261540"/>
    </source>
</evidence>
<dbReference type="InterPro" id="IPR001212">
    <property type="entry name" value="Somatomedin_B_dom"/>
</dbReference>
<dbReference type="SUPFAM" id="SSF49854">
    <property type="entry name" value="Spermadhesin, CUB domain"/>
    <property type="match status" value="1"/>
</dbReference>
<evidence type="ECO:0000256" key="4">
    <source>
        <dbReference type="SAM" id="SignalP"/>
    </source>
</evidence>
<dbReference type="SMART" id="SM00241">
    <property type="entry name" value="ZP"/>
    <property type="match status" value="1"/>
</dbReference>
<feature type="domain" description="SMB" evidence="6">
    <location>
        <begin position="22"/>
        <end position="61"/>
    </location>
</feature>
<dbReference type="PANTHER" id="PTHR14002:SF38">
    <property type="entry name" value="CUB AND ZONA PELLUCIDA-LIKE DOMAIN-CONTAINING PROTEIN 1"/>
    <property type="match status" value="1"/>
</dbReference>
<dbReference type="InterPro" id="IPR001507">
    <property type="entry name" value="ZP_dom"/>
</dbReference>
<dbReference type="FunFam" id="2.60.120.290:FF:000013">
    <property type="entry name" value="Membrane frizzled-related protein"/>
    <property type="match status" value="1"/>
</dbReference>
<accession>A0A3B3R6C3</accession>
<organism evidence="8 9">
    <name type="scientific">Paramormyrops kingsleyae</name>
    <dbReference type="NCBI Taxonomy" id="1676925"/>
    <lineage>
        <taxon>Eukaryota</taxon>
        <taxon>Metazoa</taxon>
        <taxon>Chordata</taxon>
        <taxon>Craniata</taxon>
        <taxon>Vertebrata</taxon>
        <taxon>Euteleostomi</taxon>
        <taxon>Actinopterygii</taxon>
        <taxon>Neopterygii</taxon>
        <taxon>Teleostei</taxon>
        <taxon>Osteoglossocephala</taxon>
        <taxon>Osteoglossomorpha</taxon>
        <taxon>Osteoglossiformes</taxon>
        <taxon>Mormyridae</taxon>
        <taxon>Paramormyrops</taxon>
    </lineage>
</organism>
<reference evidence="8" key="2">
    <citation type="submission" date="2025-09" db="UniProtKB">
        <authorList>
            <consortium name="Ensembl"/>
        </authorList>
    </citation>
    <scope>IDENTIFICATION</scope>
</reference>
<dbReference type="Pfam" id="PF00100">
    <property type="entry name" value="Zona_pellucida"/>
    <property type="match status" value="1"/>
</dbReference>
<dbReference type="PROSITE" id="PS00524">
    <property type="entry name" value="SMB_1"/>
    <property type="match status" value="1"/>
</dbReference>